<keyword evidence="5 7" id="KW-0697">Rotamase</keyword>
<comment type="function">
    <text evidence="7">PPIases accelerate the folding of proteins. It catalyzes the cis-trans isomerization of proline imidic peptide bonds in oligopeptides.</text>
</comment>
<dbReference type="Gene3D" id="2.40.100.10">
    <property type="entry name" value="Cyclophilin-like"/>
    <property type="match status" value="1"/>
</dbReference>
<feature type="signal peptide" evidence="7">
    <location>
        <begin position="1"/>
        <end position="21"/>
    </location>
</feature>
<sequence>MKKRILSVLVLAMLLLTGCNAKDTNNTKSSNETSAVNNKVKKSNDIIVVLETNQGSIELKMFPEVAPLAVENFVTHAKDGYYDGLIFHRVIKGFMIQGGDPTGTGRGGESIWKKEFVNEHKPNIVFDRPFLLAMANHGPNTNGSQFFITTEPTPFLNGGYTIFGEVISGKEAVEKIENTKTGGADRPVDKQTIKKAIVK</sequence>
<name>A0A6S6TP18_9BACT</name>
<comment type="catalytic activity">
    <reaction evidence="1 7">
        <text>[protein]-peptidylproline (omega=180) = [protein]-peptidylproline (omega=0)</text>
        <dbReference type="Rhea" id="RHEA:16237"/>
        <dbReference type="Rhea" id="RHEA-COMP:10747"/>
        <dbReference type="Rhea" id="RHEA-COMP:10748"/>
        <dbReference type="ChEBI" id="CHEBI:83833"/>
        <dbReference type="ChEBI" id="CHEBI:83834"/>
        <dbReference type="EC" id="5.2.1.8"/>
    </reaction>
</comment>
<protein>
    <recommendedName>
        <fullName evidence="7">Peptidyl-prolyl cis-trans isomerase</fullName>
        <shortName evidence="7">PPIase</shortName>
        <ecNumber evidence="7">5.2.1.8</ecNumber>
    </recommendedName>
</protein>
<keyword evidence="6 7" id="KW-0413">Isomerase</keyword>
<gene>
    <name evidence="9" type="ORF">HELGO_WM21212</name>
</gene>
<evidence type="ECO:0000256" key="1">
    <source>
        <dbReference type="ARBA" id="ARBA00000971"/>
    </source>
</evidence>
<dbReference type="PRINTS" id="PR00153">
    <property type="entry name" value="CSAPPISMRASE"/>
</dbReference>
<evidence type="ECO:0000256" key="2">
    <source>
        <dbReference type="ARBA" id="ARBA00007365"/>
    </source>
</evidence>
<evidence type="ECO:0000256" key="6">
    <source>
        <dbReference type="ARBA" id="ARBA00023235"/>
    </source>
</evidence>
<feature type="chain" id="PRO_5028512167" description="Peptidyl-prolyl cis-trans isomerase" evidence="7">
    <location>
        <begin position="22"/>
        <end position="199"/>
    </location>
</feature>
<dbReference type="GO" id="GO:0006457">
    <property type="term" value="P:protein folding"/>
    <property type="evidence" value="ECO:0007669"/>
    <property type="project" value="InterPro"/>
</dbReference>
<dbReference type="Pfam" id="PF00160">
    <property type="entry name" value="Pro_isomerase"/>
    <property type="match status" value="1"/>
</dbReference>
<dbReference type="PROSITE" id="PS00170">
    <property type="entry name" value="CSA_PPIASE_1"/>
    <property type="match status" value="1"/>
</dbReference>
<evidence type="ECO:0000259" key="8">
    <source>
        <dbReference type="PROSITE" id="PS50072"/>
    </source>
</evidence>
<keyword evidence="7" id="KW-0732">Signal</keyword>
<dbReference type="FunFam" id="2.40.100.10:FF:000003">
    <property type="entry name" value="Peptidylprolyl isomerase domain and WD repeat-containing 1"/>
    <property type="match status" value="1"/>
</dbReference>
<dbReference type="InterPro" id="IPR029000">
    <property type="entry name" value="Cyclophilin-like_dom_sf"/>
</dbReference>
<evidence type="ECO:0000256" key="7">
    <source>
        <dbReference type="RuleBase" id="RU363019"/>
    </source>
</evidence>
<evidence type="ECO:0000256" key="3">
    <source>
        <dbReference type="ARBA" id="ARBA00022574"/>
    </source>
</evidence>
<dbReference type="AlphaFoldDB" id="A0A6S6TP18"/>
<accession>A0A6S6TP18</accession>
<proteinExistence type="inferred from homology"/>
<evidence type="ECO:0000256" key="4">
    <source>
        <dbReference type="ARBA" id="ARBA00022737"/>
    </source>
</evidence>
<dbReference type="SUPFAM" id="SSF50891">
    <property type="entry name" value="Cyclophilin-like"/>
    <property type="match status" value="1"/>
</dbReference>
<keyword evidence="3" id="KW-0853">WD repeat</keyword>
<dbReference type="PROSITE" id="PS50072">
    <property type="entry name" value="CSA_PPIASE_2"/>
    <property type="match status" value="1"/>
</dbReference>
<dbReference type="PROSITE" id="PS51257">
    <property type="entry name" value="PROKAR_LIPOPROTEIN"/>
    <property type="match status" value="1"/>
</dbReference>
<dbReference type="EC" id="5.2.1.8" evidence="7"/>
<dbReference type="GO" id="GO:0003755">
    <property type="term" value="F:peptidyl-prolyl cis-trans isomerase activity"/>
    <property type="evidence" value="ECO:0007669"/>
    <property type="project" value="UniProtKB-UniRule"/>
</dbReference>
<dbReference type="PANTHER" id="PTHR45625:SF4">
    <property type="entry name" value="PEPTIDYLPROLYL ISOMERASE DOMAIN AND WD REPEAT-CONTAINING PROTEIN 1"/>
    <property type="match status" value="1"/>
</dbReference>
<evidence type="ECO:0000313" key="9">
    <source>
        <dbReference type="EMBL" id="CAA6819837.1"/>
    </source>
</evidence>
<feature type="domain" description="PPIase cyclophilin-type" evidence="8">
    <location>
        <begin position="47"/>
        <end position="198"/>
    </location>
</feature>
<reference evidence="9" key="1">
    <citation type="submission" date="2020-01" db="EMBL/GenBank/DDBJ databases">
        <authorList>
            <person name="Meier V. D."/>
            <person name="Meier V D."/>
        </authorList>
    </citation>
    <scope>NUCLEOTIDE SEQUENCE</scope>
    <source>
        <strain evidence="9">HLG_WM_MAG_03</strain>
    </source>
</reference>
<dbReference type="InterPro" id="IPR044666">
    <property type="entry name" value="Cyclophilin_A-like"/>
</dbReference>
<comment type="similarity">
    <text evidence="2 7">Belongs to the cyclophilin-type PPIase family.</text>
</comment>
<dbReference type="EMBL" id="CACVAR010000306">
    <property type="protein sequence ID" value="CAA6819837.1"/>
    <property type="molecule type" value="Genomic_DNA"/>
</dbReference>
<organism evidence="9">
    <name type="scientific">uncultured Sulfurovum sp</name>
    <dbReference type="NCBI Taxonomy" id="269237"/>
    <lineage>
        <taxon>Bacteria</taxon>
        <taxon>Pseudomonadati</taxon>
        <taxon>Campylobacterota</taxon>
        <taxon>Epsilonproteobacteria</taxon>
        <taxon>Campylobacterales</taxon>
        <taxon>Sulfurovaceae</taxon>
        <taxon>Sulfurovum</taxon>
        <taxon>environmental samples</taxon>
    </lineage>
</organism>
<dbReference type="InterPro" id="IPR020892">
    <property type="entry name" value="Cyclophilin-type_PPIase_CS"/>
</dbReference>
<dbReference type="PANTHER" id="PTHR45625">
    <property type="entry name" value="PEPTIDYL-PROLYL CIS-TRANS ISOMERASE-RELATED"/>
    <property type="match status" value="1"/>
</dbReference>
<dbReference type="InterPro" id="IPR002130">
    <property type="entry name" value="Cyclophilin-type_PPIase_dom"/>
</dbReference>
<evidence type="ECO:0000256" key="5">
    <source>
        <dbReference type="ARBA" id="ARBA00023110"/>
    </source>
</evidence>
<keyword evidence="4" id="KW-0677">Repeat</keyword>